<evidence type="ECO:0000313" key="2">
    <source>
        <dbReference type="EMBL" id="KAI5414567.1"/>
    </source>
</evidence>
<feature type="domain" description="DUF7876" evidence="1">
    <location>
        <begin position="84"/>
        <end position="275"/>
    </location>
</feature>
<dbReference type="PANTHER" id="PTHR37197:SF2">
    <property type="entry name" value="F19K23.17 PROTEIN"/>
    <property type="match status" value="1"/>
</dbReference>
<dbReference type="Gramene" id="Psat04G0016300-T1">
    <property type="protein sequence ID" value="KAI5414567.1"/>
    <property type="gene ID" value="KIW84_040163"/>
</dbReference>
<dbReference type="InterPro" id="IPR057198">
    <property type="entry name" value="DUF7876"/>
</dbReference>
<dbReference type="PANTHER" id="PTHR37197">
    <property type="entry name" value="F19K23.17 PROTEIN"/>
    <property type="match status" value="1"/>
</dbReference>
<dbReference type="Proteomes" id="UP001058974">
    <property type="component" value="Chromosome 4"/>
</dbReference>
<evidence type="ECO:0000259" key="1">
    <source>
        <dbReference type="Pfam" id="PF25286"/>
    </source>
</evidence>
<evidence type="ECO:0000313" key="3">
    <source>
        <dbReference type="Proteomes" id="UP001058974"/>
    </source>
</evidence>
<dbReference type="AlphaFoldDB" id="A0A9D4X6L9"/>
<dbReference type="Pfam" id="PF25286">
    <property type="entry name" value="DUF7876"/>
    <property type="match status" value="1"/>
</dbReference>
<sequence length="277" mass="31136">MLTVNAPTVIISSHLYRQDSASTQQAYKINYVNLVNFIPAFPKPNGSSCSNIFHSSSFSWICEKQHKSVHSIFHHKCLQCGLHDSISSNDDEYRSSRNIAITLFKRYRNFADRGGGDNLKEFITAGVSAYELGCTDEGLRKELADMKDSGIEIEAMQSYGGSTSLKSKIFSHEVSICSLELNNYIQLDLSCLVWHLTIVRWSSTPSVSDEVRIQWKGFCALIANAYFMKGMAWLPVKTLQLEQTAVMDEAEKPSVVASRMRLVFSTLEVVSPQWPKV</sequence>
<reference evidence="2 3" key="1">
    <citation type="journal article" date="2022" name="Nat. Genet.">
        <title>Improved pea reference genome and pan-genome highlight genomic features and evolutionary characteristics.</title>
        <authorList>
            <person name="Yang T."/>
            <person name="Liu R."/>
            <person name="Luo Y."/>
            <person name="Hu S."/>
            <person name="Wang D."/>
            <person name="Wang C."/>
            <person name="Pandey M.K."/>
            <person name="Ge S."/>
            <person name="Xu Q."/>
            <person name="Li N."/>
            <person name="Li G."/>
            <person name="Huang Y."/>
            <person name="Saxena R.K."/>
            <person name="Ji Y."/>
            <person name="Li M."/>
            <person name="Yan X."/>
            <person name="He Y."/>
            <person name="Liu Y."/>
            <person name="Wang X."/>
            <person name="Xiang C."/>
            <person name="Varshney R.K."/>
            <person name="Ding H."/>
            <person name="Gao S."/>
            <person name="Zong X."/>
        </authorList>
    </citation>
    <scope>NUCLEOTIDE SEQUENCE [LARGE SCALE GENOMIC DNA]</scope>
    <source>
        <strain evidence="2 3">cv. Zhongwan 6</strain>
    </source>
</reference>
<organism evidence="2 3">
    <name type="scientific">Pisum sativum</name>
    <name type="common">Garden pea</name>
    <name type="synonym">Lathyrus oleraceus</name>
    <dbReference type="NCBI Taxonomy" id="3888"/>
    <lineage>
        <taxon>Eukaryota</taxon>
        <taxon>Viridiplantae</taxon>
        <taxon>Streptophyta</taxon>
        <taxon>Embryophyta</taxon>
        <taxon>Tracheophyta</taxon>
        <taxon>Spermatophyta</taxon>
        <taxon>Magnoliopsida</taxon>
        <taxon>eudicotyledons</taxon>
        <taxon>Gunneridae</taxon>
        <taxon>Pentapetalae</taxon>
        <taxon>rosids</taxon>
        <taxon>fabids</taxon>
        <taxon>Fabales</taxon>
        <taxon>Fabaceae</taxon>
        <taxon>Papilionoideae</taxon>
        <taxon>50 kb inversion clade</taxon>
        <taxon>NPAAA clade</taxon>
        <taxon>Hologalegina</taxon>
        <taxon>IRL clade</taxon>
        <taxon>Fabeae</taxon>
        <taxon>Lathyrus</taxon>
    </lineage>
</organism>
<accession>A0A9D4X6L9</accession>
<keyword evidence="3" id="KW-1185">Reference proteome</keyword>
<dbReference type="EMBL" id="JAMSHJ010000004">
    <property type="protein sequence ID" value="KAI5414567.1"/>
    <property type="molecule type" value="Genomic_DNA"/>
</dbReference>
<comment type="caution">
    <text evidence="2">The sequence shown here is derived from an EMBL/GenBank/DDBJ whole genome shotgun (WGS) entry which is preliminary data.</text>
</comment>
<gene>
    <name evidence="2" type="ORF">KIW84_040163</name>
</gene>
<name>A0A9D4X6L9_PEA</name>
<proteinExistence type="predicted"/>
<protein>
    <recommendedName>
        <fullName evidence="1">DUF7876 domain-containing protein</fullName>
    </recommendedName>
</protein>